<keyword evidence="3" id="KW-1185">Reference proteome</keyword>
<sequence length="132" mass="14928">MMKQSCLGSGGTDTNTRWRAGKILTVELRRMEKKYEYNECEENERNAQMVSLIQSPTLITPSSLYLHHHHSSPPILPSSFITPTIRPTLITLYFSPLTILITIHLPSIPHPSPDSHHSPHPPLTTPITQHPH</sequence>
<organism evidence="2 3">
    <name type="scientific">Petrolisthes manimaculis</name>
    <dbReference type="NCBI Taxonomy" id="1843537"/>
    <lineage>
        <taxon>Eukaryota</taxon>
        <taxon>Metazoa</taxon>
        <taxon>Ecdysozoa</taxon>
        <taxon>Arthropoda</taxon>
        <taxon>Crustacea</taxon>
        <taxon>Multicrustacea</taxon>
        <taxon>Malacostraca</taxon>
        <taxon>Eumalacostraca</taxon>
        <taxon>Eucarida</taxon>
        <taxon>Decapoda</taxon>
        <taxon>Pleocyemata</taxon>
        <taxon>Anomura</taxon>
        <taxon>Galatheoidea</taxon>
        <taxon>Porcellanidae</taxon>
        <taxon>Petrolisthes</taxon>
    </lineage>
</organism>
<evidence type="ECO:0000313" key="3">
    <source>
        <dbReference type="Proteomes" id="UP001292094"/>
    </source>
</evidence>
<protein>
    <submittedName>
        <fullName evidence="2">Uncharacterized protein</fullName>
    </submittedName>
</protein>
<name>A0AAE1PLT3_9EUCA</name>
<proteinExistence type="predicted"/>
<dbReference type="AlphaFoldDB" id="A0AAE1PLT3"/>
<reference evidence="2" key="1">
    <citation type="submission" date="2023-11" db="EMBL/GenBank/DDBJ databases">
        <title>Genome assemblies of two species of porcelain crab, Petrolisthes cinctipes and Petrolisthes manimaculis (Anomura: Porcellanidae).</title>
        <authorList>
            <person name="Angst P."/>
        </authorList>
    </citation>
    <scope>NUCLEOTIDE SEQUENCE</scope>
    <source>
        <strain evidence="2">PB745_02</strain>
        <tissue evidence="2">Gill</tissue>
    </source>
</reference>
<gene>
    <name evidence="2" type="ORF">Pmani_018774</name>
</gene>
<dbReference type="Proteomes" id="UP001292094">
    <property type="component" value="Unassembled WGS sequence"/>
</dbReference>
<evidence type="ECO:0000256" key="1">
    <source>
        <dbReference type="SAM" id="MobiDB-lite"/>
    </source>
</evidence>
<accession>A0AAE1PLT3</accession>
<dbReference type="EMBL" id="JAWZYT010001731">
    <property type="protein sequence ID" value="KAK4309595.1"/>
    <property type="molecule type" value="Genomic_DNA"/>
</dbReference>
<comment type="caution">
    <text evidence="2">The sequence shown here is derived from an EMBL/GenBank/DDBJ whole genome shotgun (WGS) entry which is preliminary data.</text>
</comment>
<feature type="region of interest" description="Disordered" evidence="1">
    <location>
        <begin position="110"/>
        <end position="132"/>
    </location>
</feature>
<evidence type="ECO:0000313" key="2">
    <source>
        <dbReference type="EMBL" id="KAK4309595.1"/>
    </source>
</evidence>